<feature type="transmembrane region" description="Helical" evidence="2">
    <location>
        <begin position="153"/>
        <end position="176"/>
    </location>
</feature>
<reference evidence="3 4" key="1">
    <citation type="submission" date="2020-08" db="EMBL/GenBank/DDBJ databases">
        <authorList>
            <person name="Koutsovoulos G."/>
            <person name="Danchin GJ E."/>
        </authorList>
    </citation>
    <scope>NUCLEOTIDE SEQUENCE [LARGE SCALE GENOMIC DNA]</scope>
</reference>
<name>A0A6V7W2Z1_MELEN</name>
<evidence type="ECO:0000256" key="1">
    <source>
        <dbReference type="SAM" id="MobiDB-lite"/>
    </source>
</evidence>
<dbReference type="Proteomes" id="UP000580250">
    <property type="component" value="Unassembled WGS sequence"/>
</dbReference>
<keyword evidence="2" id="KW-0472">Membrane</keyword>
<organism evidence="3 4">
    <name type="scientific">Meloidogyne enterolobii</name>
    <name type="common">Root-knot nematode worm</name>
    <name type="synonym">Meloidogyne mayaguensis</name>
    <dbReference type="NCBI Taxonomy" id="390850"/>
    <lineage>
        <taxon>Eukaryota</taxon>
        <taxon>Metazoa</taxon>
        <taxon>Ecdysozoa</taxon>
        <taxon>Nematoda</taxon>
        <taxon>Chromadorea</taxon>
        <taxon>Rhabditida</taxon>
        <taxon>Tylenchina</taxon>
        <taxon>Tylenchomorpha</taxon>
        <taxon>Tylenchoidea</taxon>
        <taxon>Meloidogynidae</taxon>
        <taxon>Meloidogyninae</taxon>
        <taxon>Meloidogyne</taxon>
    </lineage>
</organism>
<dbReference type="EMBL" id="CAJEWN010000388">
    <property type="protein sequence ID" value="CAD2181038.1"/>
    <property type="molecule type" value="Genomic_DNA"/>
</dbReference>
<evidence type="ECO:0000313" key="3">
    <source>
        <dbReference type="EMBL" id="CAD2181038.1"/>
    </source>
</evidence>
<keyword evidence="2" id="KW-0812">Transmembrane</keyword>
<comment type="caution">
    <text evidence="3">The sequence shown here is derived from an EMBL/GenBank/DDBJ whole genome shotgun (WGS) entry which is preliminary data.</text>
</comment>
<sequence>MFKFIENENQNDEFLGEAIIYLFNNYYDTANQYFVRMNVTNMENLTNEKMIKDLQSLIDSIKTQSKIDKEALQLIYDVWNLIGSVINNNHRGRQQIAYPFNFRSKRSTRRGNNSMRGLNNNNEGDEDEEEKNRKFAKKTVKELKKQLRDDPSFRAFVAAFIACVLCFIIFGPVIWFRLI</sequence>
<gene>
    <name evidence="3" type="ORF">MENT_LOCUS33161</name>
</gene>
<protein>
    <submittedName>
        <fullName evidence="3">Uncharacterized protein</fullName>
    </submittedName>
</protein>
<evidence type="ECO:0000256" key="2">
    <source>
        <dbReference type="SAM" id="Phobius"/>
    </source>
</evidence>
<dbReference type="AlphaFoldDB" id="A0A6V7W2Z1"/>
<feature type="compositionally biased region" description="Low complexity" evidence="1">
    <location>
        <begin position="110"/>
        <end position="122"/>
    </location>
</feature>
<keyword evidence="2" id="KW-1133">Transmembrane helix</keyword>
<accession>A0A6V7W2Z1</accession>
<feature type="region of interest" description="Disordered" evidence="1">
    <location>
        <begin position="107"/>
        <end position="132"/>
    </location>
</feature>
<proteinExistence type="predicted"/>
<evidence type="ECO:0000313" key="4">
    <source>
        <dbReference type="Proteomes" id="UP000580250"/>
    </source>
</evidence>